<sequence>MDDQTKKLIEEAQTEDTLKQEFALTLDQRVKRYLELRPHGIIPNSHFAAVSAECHSLYRDGHFYGTISLAQSVSEALVKFLCERNGWKPNKDFEKNLKQLETRGKIPQELVSLFTAIWKSRDDYHHLNPQIEQDRQKLALLAKEKLTDLRKIEQELFAYTANEGKLLPKYPKYWDQKNGTVPIFLRFD</sequence>
<dbReference type="EMBL" id="LCAO01000021">
    <property type="protein sequence ID" value="KKR91139.1"/>
    <property type="molecule type" value="Genomic_DNA"/>
</dbReference>
<evidence type="ECO:0000313" key="1">
    <source>
        <dbReference type="EMBL" id="KKR91139.1"/>
    </source>
</evidence>
<dbReference type="Proteomes" id="UP000034676">
    <property type="component" value="Unassembled WGS sequence"/>
</dbReference>
<evidence type="ECO:0000313" key="2">
    <source>
        <dbReference type="Proteomes" id="UP000034676"/>
    </source>
</evidence>
<accession>A0A0G0UQW0</accession>
<protein>
    <submittedName>
        <fullName evidence="1">Uncharacterized protein</fullName>
    </submittedName>
</protein>
<comment type="caution">
    <text evidence="1">The sequence shown here is derived from an EMBL/GenBank/DDBJ whole genome shotgun (WGS) entry which is preliminary data.</text>
</comment>
<reference evidence="1 2" key="1">
    <citation type="journal article" date="2015" name="Nature">
        <title>rRNA introns, odd ribosomes, and small enigmatic genomes across a large radiation of phyla.</title>
        <authorList>
            <person name="Brown C.T."/>
            <person name="Hug L.A."/>
            <person name="Thomas B.C."/>
            <person name="Sharon I."/>
            <person name="Castelle C.J."/>
            <person name="Singh A."/>
            <person name="Wilkins M.J."/>
            <person name="Williams K.H."/>
            <person name="Banfield J.F."/>
        </authorList>
    </citation>
    <scope>NUCLEOTIDE SEQUENCE [LARGE SCALE GENOMIC DNA]</scope>
</reference>
<organism evidence="1 2">
    <name type="scientific">Candidatus Woesebacteria bacterium GW2011_GWA1_41_13b</name>
    <dbReference type="NCBI Taxonomy" id="1618555"/>
    <lineage>
        <taxon>Bacteria</taxon>
        <taxon>Candidatus Woeseibacteriota</taxon>
    </lineage>
</organism>
<dbReference type="AlphaFoldDB" id="A0A0G0UQW0"/>
<gene>
    <name evidence="1" type="ORF">UU42_C0021G0006</name>
</gene>
<proteinExistence type="predicted"/>
<name>A0A0G0UQW0_9BACT</name>